<name>A0A6C0AMG4_9ZZZZ</name>
<dbReference type="SUPFAM" id="SSF52980">
    <property type="entry name" value="Restriction endonuclease-like"/>
    <property type="match status" value="1"/>
</dbReference>
<protein>
    <submittedName>
        <fullName evidence="1">Uncharacterized protein</fullName>
    </submittedName>
</protein>
<sequence>MDKQKIFLYISEIASYIGQNKWDYVTPFERLWKRCDKDGYNLILETAKKNINEKHLQIKILDKEVELLNSDLLNKKITKRQWESRTGKLTDQKTSMLTEITSLNSRIDEIDLNQKQKLELVLGKENVETIESKNIETDNKRENVNKIIETMQISDTVKKNLIKETESFINKTHGTLKEESAIEMYEKKFNVKLNTSQEFYKYRLNMLNTSQFEWCIGGKVDGLYIDKDDKSKSYIVEVKNRTRGFFSTLRDYENTQIQLYMYILDISFSKLVEKYNNKIRITLIYRDDNYIKDILTYLDIFINNFETTFINNEEKQKAFVLCDNDLKKIFLKKLYLNDITNRINEKILETTNSNSIDCLIDDLD</sequence>
<dbReference type="InterPro" id="IPR011335">
    <property type="entry name" value="Restrct_endonuc-II-like"/>
</dbReference>
<dbReference type="AlphaFoldDB" id="A0A6C0AMG4"/>
<proteinExistence type="predicted"/>
<dbReference type="EMBL" id="MN740720">
    <property type="protein sequence ID" value="QHS80806.1"/>
    <property type="molecule type" value="Genomic_DNA"/>
</dbReference>
<dbReference type="InterPro" id="IPR011604">
    <property type="entry name" value="PDDEXK-like_dom_sf"/>
</dbReference>
<accession>A0A6C0AMG4</accession>
<dbReference type="Gene3D" id="3.90.320.10">
    <property type="match status" value="1"/>
</dbReference>
<reference evidence="1" key="1">
    <citation type="journal article" date="2020" name="Nature">
        <title>Giant virus diversity and host interactions through global metagenomics.</title>
        <authorList>
            <person name="Schulz F."/>
            <person name="Roux S."/>
            <person name="Paez-Espino D."/>
            <person name="Jungbluth S."/>
            <person name="Walsh D.A."/>
            <person name="Denef V.J."/>
            <person name="McMahon K.D."/>
            <person name="Konstantinidis K.T."/>
            <person name="Eloe-Fadrosh E.A."/>
            <person name="Kyrpides N.C."/>
            <person name="Woyke T."/>
        </authorList>
    </citation>
    <scope>NUCLEOTIDE SEQUENCE</scope>
    <source>
        <strain evidence="1">GVMAG-S-1091796-13</strain>
    </source>
</reference>
<organism evidence="1">
    <name type="scientific">viral metagenome</name>
    <dbReference type="NCBI Taxonomy" id="1070528"/>
    <lineage>
        <taxon>unclassified sequences</taxon>
        <taxon>metagenomes</taxon>
        <taxon>organismal metagenomes</taxon>
    </lineage>
</organism>
<evidence type="ECO:0000313" key="1">
    <source>
        <dbReference type="EMBL" id="QHS80806.1"/>
    </source>
</evidence>